<comment type="catalytic activity">
    <reaction evidence="1">
        <text>D-glucose + O2 = 2-dehydro-D-glucose + H2O2</text>
        <dbReference type="Rhea" id="RHEA:10552"/>
        <dbReference type="ChEBI" id="CHEBI:4167"/>
        <dbReference type="ChEBI" id="CHEBI:15379"/>
        <dbReference type="ChEBI" id="CHEBI:16240"/>
        <dbReference type="ChEBI" id="CHEBI:16609"/>
        <dbReference type="EC" id="1.1.3.10"/>
    </reaction>
</comment>
<dbReference type="AlphaFoldDB" id="A0A8H6S3I9"/>
<keyword evidence="9" id="KW-0560">Oxidoreductase</keyword>
<dbReference type="Gene3D" id="3.30.1920.50">
    <property type="match status" value="1"/>
</dbReference>
<evidence type="ECO:0000256" key="7">
    <source>
        <dbReference type="ARBA" id="ARBA00022630"/>
    </source>
</evidence>
<evidence type="ECO:0000313" key="16">
    <source>
        <dbReference type="Proteomes" id="UP000636479"/>
    </source>
</evidence>
<comment type="similarity">
    <text evidence="3">Belongs to the GMC oxidoreductase family.</text>
</comment>
<dbReference type="Gene3D" id="3.50.50.60">
    <property type="entry name" value="FAD/NAD(P)-binding domain"/>
    <property type="match status" value="2"/>
</dbReference>
<evidence type="ECO:0000256" key="13">
    <source>
        <dbReference type="SAM" id="MobiDB-lite"/>
    </source>
</evidence>
<keyword evidence="16" id="KW-1185">Reference proteome</keyword>
<dbReference type="InterPro" id="IPR051473">
    <property type="entry name" value="P2Ox-like"/>
</dbReference>
<comment type="subunit">
    <text evidence="4">Homotetramer.</text>
</comment>
<evidence type="ECO:0000256" key="11">
    <source>
        <dbReference type="ARBA" id="ARBA00031159"/>
    </source>
</evidence>
<dbReference type="GO" id="GO:0050233">
    <property type="term" value="F:pyranose oxidase activity"/>
    <property type="evidence" value="ECO:0007669"/>
    <property type="project" value="UniProtKB-EC"/>
</dbReference>
<dbReference type="EC" id="1.1.3.10" evidence="5"/>
<reference evidence="15" key="1">
    <citation type="submission" date="2020-05" db="EMBL/GenBank/DDBJ databases">
        <title>Mycena genomes resolve the evolution of fungal bioluminescence.</title>
        <authorList>
            <person name="Tsai I.J."/>
        </authorList>
    </citation>
    <scope>NUCLEOTIDE SEQUENCE</scope>
    <source>
        <strain evidence="15">171206Taipei</strain>
    </source>
</reference>
<evidence type="ECO:0000259" key="14">
    <source>
        <dbReference type="Pfam" id="PF05199"/>
    </source>
</evidence>
<evidence type="ECO:0000256" key="9">
    <source>
        <dbReference type="ARBA" id="ARBA00023002"/>
    </source>
</evidence>
<evidence type="ECO:0000313" key="15">
    <source>
        <dbReference type="EMBL" id="KAF7292249.1"/>
    </source>
</evidence>
<dbReference type="GeneID" id="59351524"/>
<evidence type="ECO:0000256" key="1">
    <source>
        <dbReference type="ARBA" id="ARBA00000827"/>
    </source>
</evidence>
<evidence type="ECO:0000256" key="3">
    <source>
        <dbReference type="ARBA" id="ARBA00010790"/>
    </source>
</evidence>
<evidence type="ECO:0000256" key="5">
    <source>
        <dbReference type="ARBA" id="ARBA00013082"/>
    </source>
</evidence>
<keyword evidence="7" id="KW-0285">Flavoprotein</keyword>
<evidence type="ECO:0000256" key="6">
    <source>
        <dbReference type="ARBA" id="ARBA00016408"/>
    </source>
</evidence>
<dbReference type="InterPro" id="IPR036188">
    <property type="entry name" value="FAD/NAD-bd_sf"/>
</dbReference>
<dbReference type="OrthoDB" id="269227at2759"/>
<dbReference type="InterPro" id="IPR007867">
    <property type="entry name" value="GMC_OxRtase_C"/>
</dbReference>
<dbReference type="GO" id="GO:0050660">
    <property type="term" value="F:flavin adenine dinucleotide binding"/>
    <property type="evidence" value="ECO:0007669"/>
    <property type="project" value="InterPro"/>
</dbReference>
<evidence type="ECO:0000256" key="8">
    <source>
        <dbReference type="ARBA" id="ARBA00022827"/>
    </source>
</evidence>
<feature type="domain" description="Glucose-methanol-choline oxidoreductase C-terminal" evidence="14">
    <location>
        <begin position="475"/>
        <end position="582"/>
    </location>
</feature>
<dbReference type="RefSeq" id="XP_037214976.1">
    <property type="nucleotide sequence ID" value="XM_037369008.1"/>
</dbReference>
<dbReference type="InterPro" id="IPR012814">
    <property type="entry name" value="P2OX"/>
</dbReference>
<evidence type="ECO:0000256" key="12">
    <source>
        <dbReference type="ARBA" id="ARBA00031330"/>
    </source>
</evidence>
<feature type="region of interest" description="Disordered" evidence="13">
    <location>
        <begin position="593"/>
        <end position="612"/>
    </location>
</feature>
<dbReference type="NCBIfam" id="TIGR02462">
    <property type="entry name" value="pyranose_ox"/>
    <property type="match status" value="1"/>
</dbReference>
<proteinExistence type="inferred from homology"/>
<accession>A0A8H6S3I9</accession>
<name>A0A8H6S3I9_9AGAR</name>
<comment type="caution">
    <text evidence="15">The sequence shown here is derived from an EMBL/GenBank/DDBJ whole genome shotgun (WGS) entry which is preliminary data.</text>
</comment>
<organism evidence="15 16">
    <name type="scientific">Mycena indigotica</name>
    <dbReference type="NCBI Taxonomy" id="2126181"/>
    <lineage>
        <taxon>Eukaryota</taxon>
        <taxon>Fungi</taxon>
        <taxon>Dikarya</taxon>
        <taxon>Basidiomycota</taxon>
        <taxon>Agaricomycotina</taxon>
        <taxon>Agaricomycetes</taxon>
        <taxon>Agaricomycetidae</taxon>
        <taxon>Agaricales</taxon>
        <taxon>Marasmiineae</taxon>
        <taxon>Mycenaceae</taxon>
        <taxon>Mycena</taxon>
    </lineage>
</organism>
<dbReference type="PANTHER" id="PTHR42784:SF1">
    <property type="entry name" value="PYRANOSE 2-OXIDASE"/>
    <property type="match status" value="1"/>
</dbReference>
<keyword evidence="8" id="KW-0274">FAD</keyword>
<gene>
    <name evidence="15" type="ORF">MIND_01252300</name>
</gene>
<evidence type="ECO:0000256" key="4">
    <source>
        <dbReference type="ARBA" id="ARBA00011881"/>
    </source>
</evidence>
<dbReference type="Proteomes" id="UP000636479">
    <property type="component" value="Unassembled WGS sequence"/>
</dbReference>
<dbReference type="SUPFAM" id="SSF54373">
    <property type="entry name" value="FAD-linked reductases, C-terminal domain"/>
    <property type="match status" value="1"/>
</dbReference>
<dbReference type="Pfam" id="PF05199">
    <property type="entry name" value="GMC_oxred_C"/>
    <property type="match status" value="1"/>
</dbReference>
<dbReference type="SUPFAM" id="SSF51905">
    <property type="entry name" value="FAD/NAD(P)-binding domain"/>
    <property type="match status" value="1"/>
</dbReference>
<evidence type="ECO:0000256" key="10">
    <source>
        <dbReference type="ARBA" id="ARBA00030508"/>
    </source>
</evidence>
<protein>
    <recommendedName>
        <fullName evidence="6">Pyranose 2-oxidase</fullName>
        <ecNumber evidence="5">1.1.3.10</ecNumber>
    </recommendedName>
    <alternativeName>
        <fullName evidence="11">FAD-oxidoreductase</fullName>
    </alternativeName>
    <alternativeName>
        <fullName evidence="10">Glucose 2-oxidase</fullName>
    </alternativeName>
    <alternativeName>
        <fullName evidence="12">Pyranose:oxygen 2-oxidoreductase</fullName>
    </alternativeName>
</protein>
<sequence length="640" mass="71086">MSDLPLHKIHDTLPPGVDTFDVFIAGSGPIGATYARLLVDQGYHVCMVETGDQGTRIPAAHKKNEIEYKKDIDRFVRVIQGALSIASVPSSTANMVLSDPSSWRAEDPNAPINAMGSNPRQKVHNNLPGEAVTRCVGGMSTHWTCSTPEFLAGLERPKFCDDEKTDSAEWKALYECARRMIGTSDTQFDQSIRHNVVLKALQAAYPDRGVKPLPLACHTTEDDIEWHAADNIYGDMFTNPNKMNGDGTRRGVFKLLPNTLCTKLHLAGQTLPTDPDPEQIYVAEVRDLKAMLQHQKSSDFHIRAKIFVLAAGAIGTPQILANSGFGGTRETDKPQLIPRLGFGITEQPMTFCQVVLRQNLVRKFLIASSQCANDSVKVEDIANLSDKPDWWKEAVTKHKKDHPNDSLPIPFMDKEPQVTIPVSAERPWHVQVHRDAFSYGEVGPLVDARVVVDLRFFGMQKSVPENRIIFETDVRDAYGMPQPTFEYQPTQEHAAEATRMMNDMTDVANKLGGYLPGAGPQFMAPGLALHLGGSIRVGNDPNTTVANYHSQVWGFNNLYVAGNGLIPTPFAANPTLTSMCFAIRAAQKIHTQLSKTPRTMPPAPEHKMERTPESWFKWAKDRSDPNFPKHEKEPYEVISF</sequence>
<dbReference type="PANTHER" id="PTHR42784">
    <property type="entry name" value="PYRANOSE 2-OXIDASE"/>
    <property type="match status" value="1"/>
</dbReference>
<dbReference type="EMBL" id="JACAZF010000012">
    <property type="protein sequence ID" value="KAF7292249.1"/>
    <property type="molecule type" value="Genomic_DNA"/>
</dbReference>
<comment type="cofactor">
    <cofactor evidence="2">
        <name>FAD</name>
        <dbReference type="ChEBI" id="CHEBI:57692"/>
    </cofactor>
</comment>
<feature type="region of interest" description="Disordered" evidence="13">
    <location>
        <begin position="619"/>
        <end position="640"/>
    </location>
</feature>
<evidence type="ECO:0000256" key="2">
    <source>
        <dbReference type="ARBA" id="ARBA00001974"/>
    </source>
</evidence>